<dbReference type="OrthoDB" id="49105at2"/>
<proteinExistence type="predicted"/>
<name>A0A1M4XHY4_9FIRM</name>
<dbReference type="STRING" id="1123243.SAMN02745190_01491"/>
<organism evidence="1 2">
    <name type="scientific">Schwartzia succinivorans DSM 10502</name>
    <dbReference type="NCBI Taxonomy" id="1123243"/>
    <lineage>
        <taxon>Bacteria</taxon>
        <taxon>Bacillati</taxon>
        <taxon>Bacillota</taxon>
        <taxon>Negativicutes</taxon>
        <taxon>Selenomonadales</taxon>
        <taxon>Selenomonadaceae</taxon>
        <taxon>Schwartzia</taxon>
    </lineage>
</organism>
<reference evidence="1 2" key="1">
    <citation type="submission" date="2016-11" db="EMBL/GenBank/DDBJ databases">
        <authorList>
            <person name="Jaros S."/>
            <person name="Januszkiewicz K."/>
            <person name="Wedrychowicz H."/>
        </authorList>
    </citation>
    <scope>NUCLEOTIDE SEQUENCE [LARGE SCALE GENOMIC DNA]</scope>
    <source>
        <strain evidence="1 2">DSM 10502</strain>
    </source>
</reference>
<evidence type="ECO:0000313" key="2">
    <source>
        <dbReference type="Proteomes" id="UP000184404"/>
    </source>
</evidence>
<evidence type="ECO:0000313" key="1">
    <source>
        <dbReference type="EMBL" id="SHE93011.1"/>
    </source>
</evidence>
<accession>A0A1M4XHY4</accession>
<dbReference type="Proteomes" id="UP000184404">
    <property type="component" value="Unassembled WGS sequence"/>
</dbReference>
<gene>
    <name evidence="1" type="ORF">SAMN02745190_01491</name>
</gene>
<keyword evidence="2" id="KW-1185">Reference proteome</keyword>
<sequence>MDVSTIAKVQGGISGYAKNVKGSEKPKDAENVKDAAAEKHAYDVNLSEEGKAAQAGKTHGDAVKGLTPDQVEMLQDGIQKSYDLMIKTLTAQNTKLQAWLSQGDGKLNFDGVLIDTSRFALPPVGTTPEEAAAAIAPGGEYSVEKVADRIMGLAQAFAGEDPEKLKQMQDAIEEGFRQAGVEFKDATGAKEMPDITKQTHDEITRRFDELYKKIAEANSGIQAAEEEE</sequence>
<dbReference type="AlphaFoldDB" id="A0A1M4XHY4"/>
<dbReference type="RefSeq" id="WP_072935591.1">
    <property type="nucleotide sequence ID" value="NZ_FQUG01000005.1"/>
</dbReference>
<protein>
    <submittedName>
        <fullName evidence="1">Uncharacterized protein</fullName>
    </submittedName>
</protein>
<dbReference type="EMBL" id="FQUG01000005">
    <property type="protein sequence ID" value="SHE93011.1"/>
    <property type="molecule type" value="Genomic_DNA"/>
</dbReference>